<feature type="non-terminal residue" evidence="1">
    <location>
        <position position="68"/>
    </location>
</feature>
<comment type="caution">
    <text evidence="1">The sequence shown here is derived from an EMBL/GenBank/DDBJ whole genome shotgun (WGS) entry which is preliminary data.</text>
</comment>
<keyword evidence="2" id="KW-1185">Reference proteome</keyword>
<evidence type="ECO:0000313" key="2">
    <source>
        <dbReference type="Proteomes" id="UP001527181"/>
    </source>
</evidence>
<reference evidence="1 2" key="1">
    <citation type="submission" date="2022-05" db="EMBL/GenBank/DDBJ databases">
        <title>Genome Sequencing of Bee-Associated Microbes.</title>
        <authorList>
            <person name="Dunlap C."/>
        </authorList>
    </citation>
    <scope>NUCLEOTIDE SEQUENCE [LARGE SCALE GENOMIC DNA]</scope>
    <source>
        <strain evidence="1 2">NRRL B-04010</strain>
    </source>
</reference>
<dbReference type="Proteomes" id="UP001527181">
    <property type="component" value="Unassembled WGS sequence"/>
</dbReference>
<accession>A0ABT4H7U3</accession>
<proteinExistence type="predicted"/>
<protein>
    <submittedName>
        <fullName evidence="1">Uncharacterized protein</fullName>
    </submittedName>
</protein>
<name>A0ABT4H7U3_PAEAL</name>
<dbReference type="RefSeq" id="WP_268641315.1">
    <property type="nucleotide sequence ID" value="NZ_JAMDNP010000164.1"/>
</dbReference>
<dbReference type="EMBL" id="JAMDNP010000164">
    <property type="protein sequence ID" value="MCY9765062.1"/>
    <property type="molecule type" value="Genomic_DNA"/>
</dbReference>
<gene>
    <name evidence="1" type="ORF">M5X12_31700</name>
</gene>
<sequence length="68" mass="7534">MQVTGLNMTLFVSRKELTNAKQGGSTMIASNIKTKDAVYQVNVSVDACDILDDEVRVNLSMVRKNIEE</sequence>
<organism evidence="1 2">
    <name type="scientific">Paenibacillus alvei</name>
    <name type="common">Bacillus alvei</name>
    <dbReference type="NCBI Taxonomy" id="44250"/>
    <lineage>
        <taxon>Bacteria</taxon>
        <taxon>Bacillati</taxon>
        <taxon>Bacillota</taxon>
        <taxon>Bacilli</taxon>
        <taxon>Bacillales</taxon>
        <taxon>Paenibacillaceae</taxon>
        <taxon>Paenibacillus</taxon>
    </lineage>
</organism>
<evidence type="ECO:0000313" key="1">
    <source>
        <dbReference type="EMBL" id="MCY9765062.1"/>
    </source>
</evidence>